<dbReference type="AlphaFoldDB" id="A0AAV5RVB5"/>
<gene>
    <name evidence="2" type="ORF">DAKH74_011970</name>
</gene>
<evidence type="ECO:0000313" key="3">
    <source>
        <dbReference type="Proteomes" id="UP001377567"/>
    </source>
</evidence>
<sequence length="366" mass="43583">MVTESGPEVAEGNPTMQAGTQEKDIIRRTVKAFSRLSKKEKTIKLENPYIKLFENYPIAKEMATAKYANGLNSMHFPELYSPVLFGSVSLRPFRDMEEVDWESDEEDERGKRKRRRKDNAGKILTLEGLEKYIYGDDPIKFVQKFLRAIYKHPKYTSKESIYETLMSLLDCDMTRYFKNKGSQDPDPVIERFIIERSSWSHLARNVVEVQKRLKLRYVYSSIMKEMKFFREACDLMAAHPKIRPLELLTVLSPKRARDFDINYRSERYNPEFDIETTIRRFVDREVSVRYMWLMQTDYDYELIQKISEIPEDKLLQSYSRRDYIDVSLEDLVKLVKNEETEPKKNEAEDKRKEKKMRRRPPSEHSI</sequence>
<comment type="caution">
    <text evidence="2">The sequence shown here is derived from an EMBL/GenBank/DDBJ whole genome shotgun (WGS) entry which is preliminary data.</text>
</comment>
<dbReference type="Proteomes" id="UP001377567">
    <property type="component" value="Unassembled WGS sequence"/>
</dbReference>
<name>A0AAV5RVB5_MAUHU</name>
<feature type="region of interest" description="Disordered" evidence="1">
    <location>
        <begin position="1"/>
        <end position="23"/>
    </location>
</feature>
<accession>A0AAV5RVB5</accession>
<evidence type="ECO:0000256" key="1">
    <source>
        <dbReference type="SAM" id="MobiDB-lite"/>
    </source>
</evidence>
<proteinExistence type="predicted"/>
<keyword evidence="3" id="KW-1185">Reference proteome</keyword>
<organism evidence="2 3">
    <name type="scientific">Maudiozyma humilis</name>
    <name type="common">Sour dough yeast</name>
    <name type="synonym">Kazachstania humilis</name>
    <dbReference type="NCBI Taxonomy" id="51915"/>
    <lineage>
        <taxon>Eukaryota</taxon>
        <taxon>Fungi</taxon>
        <taxon>Dikarya</taxon>
        <taxon>Ascomycota</taxon>
        <taxon>Saccharomycotina</taxon>
        <taxon>Saccharomycetes</taxon>
        <taxon>Saccharomycetales</taxon>
        <taxon>Saccharomycetaceae</taxon>
        <taxon>Maudiozyma</taxon>
    </lineage>
</organism>
<evidence type="ECO:0000313" key="2">
    <source>
        <dbReference type="EMBL" id="GMM54581.1"/>
    </source>
</evidence>
<dbReference type="EMBL" id="BTGD01000003">
    <property type="protein sequence ID" value="GMM54581.1"/>
    <property type="molecule type" value="Genomic_DNA"/>
</dbReference>
<feature type="region of interest" description="Disordered" evidence="1">
    <location>
        <begin position="337"/>
        <end position="366"/>
    </location>
</feature>
<feature type="compositionally biased region" description="Basic and acidic residues" evidence="1">
    <location>
        <begin position="337"/>
        <end position="351"/>
    </location>
</feature>
<reference evidence="2 3" key="1">
    <citation type="journal article" date="2023" name="Elife">
        <title>Identification of key yeast species and microbe-microbe interactions impacting larval growth of Drosophila in the wild.</title>
        <authorList>
            <person name="Mure A."/>
            <person name="Sugiura Y."/>
            <person name="Maeda R."/>
            <person name="Honda K."/>
            <person name="Sakurai N."/>
            <person name="Takahashi Y."/>
            <person name="Watada M."/>
            <person name="Katoh T."/>
            <person name="Gotoh A."/>
            <person name="Gotoh Y."/>
            <person name="Taniguchi I."/>
            <person name="Nakamura K."/>
            <person name="Hayashi T."/>
            <person name="Katayama T."/>
            <person name="Uemura T."/>
            <person name="Hattori Y."/>
        </authorList>
    </citation>
    <scope>NUCLEOTIDE SEQUENCE [LARGE SCALE GENOMIC DNA]</scope>
    <source>
        <strain evidence="2 3">KH-74</strain>
    </source>
</reference>
<protein>
    <submittedName>
        <fullName evidence="2">Uncharacterized protein</fullName>
    </submittedName>
</protein>